<reference evidence="3 4" key="1">
    <citation type="journal article" date="2010" name="Stand. Genomic Sci.">
        <title>Complete genome sequence of Acetohalobium arabaticum type strain (Z-7288).</title>
        <authorList>
            <person name="Sikorski J."/>
            <person name="Lapidus A."/>
            <person name="Chertkov O."/>
            <person name="Lucas S."/>
            <person name="Copeland A."/>
            <person name="Glavina Del Rio T."/>
            <person name="Nolan M."/>
            <person name="Tice H."/>
            <person name="Cheng J.F."/>
            <person name="Han C."/>
            <person name="Brambilla E."/>
            <person name="Pitluck S."/>
            <person name="Liolios K."/>
            <person name="Ivanova N."/>
            <person name="Mavromatis K."/>
            <person name="Mikhailova N."/>
            <person name="Pati A."/>
            <person name="Bruce D."/>
            <person name="Detter C."/>
            <person name="Tapia R."/>
            <person name="Goodwin L."/>
            <person name="Chen A."/>
            <person name="Palaniappan K."/>
            <person name="Land M."/>
            <person name="Hauser L."/>
            <person name="Chang Y.J."/>
            <person name="Jeffries C.D."/>
            <person name="Rohde M."/>
            <person name="Goker M."/>
            <person name="Spring S."/>
            <person name="Woyke T."/>
            <person name="Bristow J."/>
            <person name="Eisen J.A."/>
            <person name="Markowitz V."/>
            <person name="Hugenholtz P."/>
            <person name="Kyrpides N.C."/>
            <person name="Klenk H.P."/>
        </authorList>
    </citation>
    <scope>NUCLEOTIDE SEQUENCE [LARGE SCALE GENOMIC DNA]</scope>
    <source>
        <strain evidence="4">ATCC 49924 / DSM 5501 / Z-7288</strain>
    </source>
</reference>
<gene>
    <name evidence="3" type="ordered locus">Acear_0358</name>
</gene>
<dbReference type="RefSeq" id="WP_013277351.1">
    <property type="nucleotide sequence ID" value="NC_014378.1"/>
</dbReference>
<sequence length="654" mass="72052">MNIILGIDAGGTYTDSVLYDRGNQELIDKNKALTTYYNLTEGINNTITGLKEEWFDTVELVTLSTTLATNAIVEGRGGRVGLLLLGYDQQLMEQFTLDEEIPGKKREIIKGRFNTRGEKIESLDEEEIEKIIKKWQGSIDAVAISGYMSPRNPAHELKAKGILAEMTDLPVVCGHELTNKLNSIQRATTVALNASLIPMIKELNQKVKEVLQVNGIEAPVMMVKGDGSLVSSQAVIDKPIETVLSGPAASTIGAKHLGEVNEGVIVDIGGTTTDISVIKDGYPDLNSDGAVVGGWLSSIEAIKFKTIGLGGDSRIYFNQDGELKIGPKRVIPYSAAAVEHREVLTDLHRMSEEKVSGARREFLTLNRAGVDIEFNKQEEQIINVLETGPKSIAQIVESIGLVSHRILDLERLERLGVIKRIGLTPTDVLHVLGEYTIWEEEAAELGLELLMKRMKSDKLTLAEKLKERVINKEAKEIIAYLISQDYEDYNQNRCGLCERLIESCLTEETKNFLLDFKSQLPIVALGAPAEAYMSNLDDYLETDIIVPENYEVANAVGTAVGRILIKQEVEIKVRGNDYIVHAPGRKKEFIDLEEAVEWAKQKGKKAAVKEAKTAGAKSIEVEIEVERRKADISAQGSKMLLGIGVKIIVTGLPF</sequence>
<organism evidence="3 4">
    <name type="scientific">Acetohalobium arabaticum (strain ATCC 49924 / DSM 5501 / Z-7288)</name>
    <dbReference type="NCBI Taxonomy" id="574087"/>
    <lineage>
        <taxon>Bacteria</taxon>
        <taxon>Bacillati</taxon>
        <taxon>Bacillota</taxon>
        <taxon>Clostridia</taxon>
        <taxon>Halanaerobiales</taxon>
        <taxon>Halobacteroidaceae</taxon>
        <taxon>Acetohalobium</taxon>
    </lineage>
</organism>
<evidence type="ECO:0000313" key="4">
    <source>
        <dbReference type="Proteomes" id="UP000001661"/>
    </source>
</evidence>
<dbReference type="PANTHER" id="PTHR11365">
    <property type="entry name" value="5-OXOPROLINASE RELATED"/>
    <property type="match status" value="1"/>
</dbReference>
<dbReference type="eggNOG" id="COG0145">
    <property type="taxonomic scope" value="Bacteria"/>
</dbReference>
<keyword evidence="4" id="KW-1185">Reference proteome</keyword>
<dbReference type="STRING" id="574087.Acear_0358"/>
<evidence type="ECO:0000259" key="2">
    <source>
        <dbReference type="Pfam" id="PF05378"/>
    </source>
</evidence>
<dbReference type="Pfam" id="PF05378">
    <property type="entry name" value="Hydant_A_N"/>
    <property type="match status" value="1"/>
</dbReference>
<dbReference type="GO" id="GO:0006749">
    <property type="term" value="P:glutathione metabolic process"/>
    <property type="evidence" value="ECO:0007669"/>
    <property type="project" value="TreeGrafter"/>
</dbReference>
<dbReference type="HOGENOM" id="CLU_014140_1_0_9"/>
<evidence type="ECO:0000259" key="1">
    <source>
        <dbReference type="Pfam" id="PF01968"/>
    </source>
</evidence>
<dbReference type="AlphaFoldDB" id="D9QUB2"/>
<dbReference type="InterPro" id="IPR002821">
    <property type="entry name" value="Hydantoinase_A"/>
</dbReference>
<dbReference type="InterPro" id="IPR045079">
    <property type="entry name" value="Oxoprolinase-like"/>
</dbReference>
<dbReference type="InterPro" id="IPR043129">
    <property type="entry name" value="ATPase_NBD"/>
</dbReference>
<dbReference type="GO" id="GO:0017168">
    <property type="term" value="F:5-oxoprolinase (ATP-hydrolyzing) activity"/>
    <property type="evidence" value="ECO:0007669"/>
    <property type="project" value="TreeGrafter"/>
</dbReference>
<dbReference type="Pfam" id="PF01968">
    <property type="entry name" value="Hydantoinase_A"/>
    <property type="match status" value="1"/>
</dbReference>
<dbReference type="KEGG" id="aar:Acear_0358"/>
<evidence type="ECO:0000313" key="3">
    <source>
        <dbReference type="EMBL" id="ADL11905.1"/>
    </source>
</evidence>
<name>D9QUB2_ACEAZ</name>
<dbReference type="PANTHER" id="PTHR11365:SF2">
    <property type="entry name" value="5-OXOPROLINASE"/>
    <property type="match status" value="1"/>
</dbReference>
<feature type="domain" description="Hydantoinase A/oxoprolinase" evidence="1">
    <location>
        <begin position="186"/>
        <end position="329"/>
    </location>
</feature>
<dbReference type="SUPFAM" id="SSF53067">
    <property type="entry name" value="Actin-like ATPase domain"/>
    <property type="match status" value="1"/>
</dbReference>
<dbReference type="GO" id="GO:0005829">
    <property type="term" value="C:cytosol"/>
    <property type="evidence" value="ECO:0007669"/>
    <property type="project" value="TreeGrafter"/>
</dbReference>
<proteinExistence type="predicted"/>
<accession>D9QUB2</accession>
<feature type="domain" description="Hydantoinase/oxoprolinase N-terminal" evidence="2">
    <location>
        <begin position="5"/>
        <end position="166"/>
    </location>
</feature>
<dbReference type="Proteomes" id="UP000001661">
    <property type="component" value="Chromosome"/>
</dbReference>
<protein>
    <submittedName>
        <fullName evidence="3">Hydantoinase/oxoprolinase</fullName>
    </submittedName>
</protein>
<dbReference type="InterPro" id="IPR008040">
    <property type="entry name" value="Hydant_A_N"/>
</dbReference>
<dbReference type="EMBL" id="CP002105">
    <property type="protein sequence ID" value="ADL11905.1"/>
    <property type="molecule type" value="Genomic_DNA"/>
</dbReference>